<dbReference type="EMBL" id="CH985248">
    <property type="protein sequence ID" value="EDX16281.1"/>
    <property type="molecule type" value="Genomic_DNA"/>
</dbReference>
<gene>
    <name evidence="2" type="primary">Dsim\GD24957</name>
    <name evidence="2" type="ORF">Dsim_GD24957</name>
</gene>
<feature type="compositionally biased region" description="Polar residues" evidence="1">
    <location>
        <begin position="1"/>
        <end position="26"/>
    </location>
</feature>
<dbReference type="HOGENOM" id="CLU_2375039_0_0_1"/>
<dbReference type="Proteomes" id="UP000000304">
    <property type="component" value="Unassembled WGS sequence"/>
</dbReference>
<accession>B4NV10</accession>
<reference evidence="2 3" key="1">
    <citation type="journal article" date="2007" name="Nature">
        <title>Evolution of genes and genomes on the Drosophila phylogeny.</title>
        <authorList>
            <consortium name="Drosophila 12 Genomes Consortium"/>
            <person name="Clark A.G."/>
            <person name="Eisen M.B."/>
            <person name="Smith D.R."/>
            <person name="Bergman C.M."/>
            <person name="Oliver B."/>
            <person name="Markow T.A."/>
            <person name="Kaufman T.C."/>
            <person name="Kellis M."/>
            <person name="Gelbart W."/>
            <person name="Iyer V.N."/>
            <person name="Pollard D.A."/>
            <person name="Sackton T.B."/>
            <person name="Larracuente A.M."/>
            <person name="Singh N.D."/>
            <person name="Abad J.P."/>
            <person name="Abt D.N."/>
            <person name="Adryan B."/>
            <person name="Aguade M."/>
            <person name="Akashi H."/>
            <person name="Anderson W.W."/>
            <person name="Aquadro C.F."/>
            <person name="Ardell D.H."/>
            <person name="Arguello R."/>
            <person name="Artieri C.G."/>
            <person name="Barbash D.A."/>
            <person name="Barker D."/>
            <person name="Barsanti P."/>
            <person name="Batterham P."/>
            <person name="Batzoglou S."/>
            <person name="Begun D."/>
            <person name="Bhutkar A."/>
            <person name="Blanco E."/>
            <person name="Bosak S.A."/>
            <person name="Bradley R.K."/>
            <person name="Brand A.D."/>
            <person name="Brent M.R."/>
            <person name="Brooks A.N."/>
            <person name="Brown R.H."/>
            <person name="Butlin R.K."/>
            <person name="Caggese C."/>
            <person name="Calvi B.R."/>
            <person name="Bernardo de Carvalho A."/>
            <person name="Caspi A."/>
            <person name="Castrezana S."/>
            <person name="Celniker S.E."/>
            <person name="Chang J.L."/>
            <person name="Chapple C."/>
            <person name="Chatterji S."/>
            <person name="Chinwalla A."/>
            <person name="Civetta A."/>
            <person name="Clifton S.W."/>
            <person name="Comeron J.M."/>
            <person name="Costello J.C."/>
            <person name="Coyne J.A."/>
            <person name="Daub J."/>
            <person name="David R.G."/>
            <person name="Delcher A.L."/>
            <person name="Delehaunty K."/>
            <person name="Do C.B."/>
            <person name="Ebling H."/>
            <person name="Edwards K."/>
            <person name="Eickbush T."/>
            <person name="Evans J.D."/>
            <person name="Filipski A."/>
            <person name="Findeiss S."/>
            <person name="Freyhult E."/>
            <person name="Fulton L."/>
            <person name="Fulton R."/>
            <person name="Garcia A.C."/>
            <person name="Gardiner A."/>
            <person name="Garfield D.A."/>
            <person name="Garvin B.E."/>
            <person name="Gibson G."/>
            <person name="Gilbert D."/>
            <person name="Gnerre S."/>
            <person name="Godfrey J."/>
            <person name="Good R."/>
            <person name="Gotea V."/>
            <person name="Gravely B."/>
            <person name="Greenberg A.J."/>
            <person name="Griffiths-Jones S."/>
            <person name="Gross S."/>
            <person name="Guigo R."/>
            <person name="Gustafson E.A."/>
            <person name="Haerty W."/>
            <person name="Hahn M.W."/>
            <person name="Halligan D.L."/>
            <person name="Halpern A.L."/>
            <person name="Halter G.M."/>
            <person name="Han M.V."/>
            <person name="Heger A."/>
            <person name="Hillier L."/>
            <person name="Hinrichs A.S."/>
            <person name="Holmes I."/>
            <person name="Hoskins R.A."/>
            <person name="Hubisz M.J."/>
            <person name="Hultmark D."/>
            <person name="Huntley M.A."/>
            <person name="Jaffe D.B."/>
            <person name="Jagadeeshan S."/>
            <person name="Jeck W.R."/>
            <person name="Johnson J."/>
            <person name="Jones C.D."/>
            <person name="Jordan W.C."/>
            <person name="Karpen G.H."/>
            <person name="Kataoka E."/>
            <person name="Keightley P.D."/>
            <person name="Kheradpour P."/>
            <person name="Kirkness E.F."/>
            <person name="Koerich L.B."/>
            <person name="Kristiansen K."/>
            <person name="Kudrna D."/>
            <person name="Kulathinal R.J."/>
            <person name="Kumar S."/>
            <person name="Kwok R."/>
            <person name="Lander E."/>
            <person name="Langley C.H."/>
            <person name="Lapoint R."/>
            <person name="Lazzaro B.P."/>
            <person name="Lee S.J."/>
            <person name="Levesque L."/>
            <person name="Li R."/>
            <person name="Lin C.F."/>
            <person name="Lin M.F."/>
            <person name="Lindblad-Toh K."/>
            <person name="Llopart A."/>
            <person name="Long M."/>
            <person name="Low L."/>
            <person name="Lozovsky E."/>
            <person name="Lu J."/>
            <person name="Luo M."/>
            <person name="Machado C.A."/>
            <person name="Makalowski W."/>
            <person name="Marzo M."/>
            <person name="Matsuda M."/>
            <person name="Matzkin L."/>
            <person name="McAllister B."/>
            <person name="McBride C.S."/>
            <person name="McKernan B."/>
            <person name="McKernan K."/>
            <person name="Mendez-Lago M."/>
            <person name="Minx P."/>
            <person name="Mollenhauer M.U."/>
            <person name="Montooth K."/>
            <person name="Mount S.M."/>
            <person name="Mu X."/>
            <person name="Myers E."/>
            <person name="Negre B."/>
            <person name="Newfeld S."/>
            <person name="Nielsen R."/>
            <person name="Noor M.A."/>
            <person name="O'Grady P."/>
            <person name="Pachter L."/>
            <person name="Papaceit M."/>
            <person name="Parisi M.J."/>
            <person name="Parisi M."/>
            <person name="Parts L."/>
            <person name="Pedersen J.S."/>
            <person name="Pesole G."/>
            <person name="Phillippy A.M."/>
            <person name="Ponting C.P."/>
            <person name="Pop M."/>
            <person name="Porcelli D."/>
            <person name="Powell J.R."/>
            <person name="Prohaska S."/>
            <person name="Pruitt K."/>
            <person name="Puig M."/>
            <person name="Quesneville H."/>
            <person name="Ram K.R."/>
            <person name="Rand D."/>
            <person name="Rasmussen M.D."/>
            <person name="Reed L.K."/>
            <person name="Reenan R."/>
            <person name="Reily A."/>
            <person name="Remington K.A."/>
            <person name="Rieger T.T."/>
            <person name="Ritchie M.G."/>
            <person name="Robin C."/>
            <person name="Rogers Y.H."/>
            <person name="Rohde C."/>
            <person name="Rozas J."/>
            <person name="Rubenfield M.J."/>
            <person name="Ruiz A."/>
            <person name="Russo S."/>
            <person name="Salzberg S.L."/>
            <person name="Sanchez-Gracia A."/>
            <person name="Saranga D.J."/>
            <person name="Sato H."/>
            <person name="Schaeffer S.W."/>
            <person name="Schatz M.C."/>
            <person name="Schlenke T."/>
            <person name="Schwartz R."/>
            <person name="Segarra C."/>
            <person name="Singh R.S."/>
            <person name="Sirot L."/>
            <person name="Sirota M."/>
            <person name="Sisneros N.B."/>
            <person name="Smith C.D."/>
            <person name="Smith T.F."/>
            <person name="Spieth J."/>
            <person name="Stage D.E."/>
            <person name="Stark A."/>
            <person name="Stephan W."/>
            <person name="Strausberg R.L."/>
            <person name="Strempel S."/>
            <person name="Sturgill D."/>
            <person name="Sutton G."/>
            <person name="Sutton G.G."/>
            <person name="Tao W."/>
            <person name="Teichmann S."/>
            <person name="Tobari Y.N."/>
            <person name="Tomimura Y."/>
            <person name="Tsolas J.M."/>
            <person name="Valente V.L."/>
            <person name="Venter E."/>
            <person name="Venter J.C."/>
            <person name="Vicario S."/>
            <person name="Vieira F.G."/>
            <person name="Vilella A.J."/>
            <person name="Villasante A."/>
            <person name="Walenz B."/>
            <person name="Wang J."/>
            <person name="Wasserman M."/>
            <person name="Watts T."/>
            <person name="Wilson D."/>
            <person name="Wilson R.K."/>
            <person name="Wing R.A."/>
            <person name="Wolfner M.F."/>
            <person name="Wong A."/>
            <person name="Wong G.K."/>
            <person name="Wu C.I."/>
            <person name="Wu G."/>
            <person name="Yamamoto D."/>
            <person name="Yang H.P."/>
            <person name="Yang S.P."/>
            <person name="Yorke J.A."/>
            <person name="Yoshida K."/>
            <person name="Zdobnov E."/>
            <person name="Zhang P."/>
            <person name="Zhang Y."/>
            <person name="Zimin A.V."/>
            <person name="Baldwin J."/>
            <person name="Abdouelleil A."/>
            <person name="Abdulkadir J."/>
            <person name="Abebe A."/>
            <person name="Abera B."/>
            <person name="Abreu J."/>
            <person name="Acer S.C."/>
            <person name="Aftuck L."/>
            <person name="Alexander A."/>
            <person name="An P."/>
            <person name="Anderson E."/>
            <person name="Anderson S."/>
            <person name="Arachi H."/>
            <person name="Azer M."/>
            <person name="Bachantsang P."/>
            <person name="Barry A."/>
            <person name="Bayul T."/>
            <person name="Berlin A."/>
            <person name="Bessette D."/>
            <person name="Bloom T."/>
            <person name="Blye J."/>
            <person name="Boguslavskiy L."/>
            <person name="Bonnet C."/>
            <person name="Boukhgalter B."/>
            <person name="Bourzgui I."/>
            <person name="Brown A."/>
            <person name="Cahill P."/>
            <person name="Channer S."/>
            <person name="Cheshatsang Y."/>
            <person name="Chuda L."/>
            <person name="Citroen M."/>
            <person name="Collymore A."/>
            <person name="Cooke P."/>
            <person name="Costello M."/>
            <person name="D'Aco K."/>
            <person name="Daza R."/>
            <person name="De Haan G."/>
            <person name="DeGray S."/>
            <person name="DeMaso C."/>
            <person name="Dhargay N."/>
            <person name="Dooley K."/>
            <person name="Dooley E."/>
            <person name="Doricent M."/>
            <person name="Dorje P."/>
            <person name="Dorjee K."/>
            <person name="Dupes A."/>
            <person name="Elong R."/>
            <person name="Falk J."/>
            <person name="Farina A."/>
            <person name="Faro S."/>
            <person name="Ferguson D."/>
            <person name="Fisher S."/>
            <person name="Foley C.D."/>
            <person name="Franke A."/>
            <person name="Friedrich D."/>
            <person name="Gadbois L."/>
            <person name="Gearin G."/>
            <person name="Gearin C.R."/>
            <person name="Giannoukos G."/>
            <person name="Goode T."/>
            <person name="Graham J."/>
            <person name="Grandbois E."/>
            <person name="Grewal S."/>
            <person name="Gyaltsen K."/>
            <person name="Hafez N."/>
            <person name="Hagos B."/>
            <person name="Hall J."/>
            <person name="Henson C."/>
            <person name="Hollinger A."/>
            <person name="Honan T."/>
            <person name="Huard M.D."/>
            <person name="Hughes L."/>
            <person name="Hurhula B."/>
            <person name="Husby M.E."/>
            <person name="Kamat A."/>
            <person name="Kanga B."/>
            <person name="Kashin S."/>
            <person name="Khazanovich D."/>
            <person name="Kisner P."/>
            <person name="Lance K."/>
            <person name="Lara M."/>
            <person name="Lee W."/>
            <person name="Lennon N."/>
            <person name="Letendre F."/>
            <person name="LeVine R."/>
            <person name="Lipovsky A."/>
            <person name="Liu X."/>
            <person name="Liu J."/>
            <person name="Liu S."/>
            <person name="Lokyitsang T."/>
            <person name="Lokyitsang Y."/>
            <person name="Lubonja R."/>
            <person name="Lui A."/>
            <person name="MacDonald P."/>
            <person name="Magnisalis V."/>
            <person name="Maru K."/>
            <person name="Matthews C."/>
            <person name="McCusker W."/>
            <person name="McDonough S."/>
            <person name="Mehta T."/>
            <person name="Meldrim J."/>
            <person name="Meneus L."/>
            <person name="Mihai O."/>
            <person name="Mihalev A."/>
            <person name="Mihova T."/>
            <person name="Mittelman R."/>
            <person name="Mlenga V."/>
            <person name="Montmayeur A."/>
            <person name="Mulrain L."/>
            <person name="Navidi A."/>
            <person name="Naylor J."/>
            <person name="Negash T."/>
            <person name="Nguyen T."/>
            <person name="Nguyen N."/>
            <person name="Nicol R."/>
            <person name="Norbu C."/>
            <person name="Norbu N."/>
            <person name="Novod N."/>
            <person name="O'Neill B."/>
            <person name="Osman S."/>
            <person name="Markiewicz E."/>
            <person name="Oyono O.L."/>
            <person name="Patti C."/>
            <person name="Phunkhang P."/>
            <person name="Pierre F."/>
            <person name="Priest M."/>
            <person name="Raghuraman S."/>
            <person name="Rege F."/>
            <person name="Reyes R."/>
            <person name="Rise C."/>
            <person name="Rogov P."/>
            <person name="Ross K."/>
            <person name="Ryan E."/>
            <person name="Settipalli S."/>
            <person name="Shea T."/>
            <person name="Sherpa N."/>
            <person name="Shi L."/>
            <person name="Shih D."/>
            <person name="Sparrow T."/>
            <person name="Spaulding J."/>
            <person name="Stalker J."/>
            <person name="Stange-Thomann N."/>
            <person name="Stavropoulos S."/>
            <person name="Stone C."/>
            <person name="Strader C."/>
            <person name="Tesfaye S."/>
            <person name="Thomson T."/>
            <person name="Thoulutsang Y."/>
            <person name="Thoulutsang D."/>
            <person name="Topham K."/>
            <person name="Topping I."/>
            <person name="Tsamla T."/>
            <person name="Vassiliev H."/>
            <person name="Vo A."/>
            <person name="Wangchuk T."/>
            <person name="Wangdi T."/>
            <person name="Weiand M."/>
            <person name="Wilkinson J."/>
            <person name="Wilson A."/>
            <person name="Yadav S."/>
            <person name="Young G."/>
            <person name="Yu Q."/>
            <person name="Zembek L."/>
            <person name="Zhong D."/>
            <person name="Zimmer A."/>
            <person name="Zwirko Z."/>
            <person name="Jaffe D.B."/>
            <person name="Alvarez P."/>
            <person name="Brockman W."/>
            <person name="Butler J."/>
            <person name="Chin C."/>
            <person name="Gnerre S."/>
            <person name="Grabherr M."/>
            <person name="Kleber M."/>
            <person name="Mauceli E."/>
            <person name="MacCallum I."/>
        </authorList>
    </citation>
    <scope>NUCLEOTIDE SEQUENCE [LARGE SCALE GENOMIC DNA]</scope>
    <source>
        <strain evidence="3">white501</strain>
    </source>
</reference>
<sequence>MWSTFERNTRVTKPTIGTNNGYNAFNNRMEGPRESLEDFSMELERINSNGWDLHKRLPGVSCLVTEQFVAIESTTDLSLPDSQVATSFCGLLALP</sequence>
<feature type="region of interest" description="Disordered" evidence="1">
    <location>
        <begin position="1"/>
        <end position="29"/>
    </location>
</feature>
<organism evidence="2 3">
    <name type="scientific">Drosophila simulans</name>
    <name type="common">Fruit fly</name>
    <dbReference type="NCBI Taxonomy" id="7240"/>
    <lineage>
        <taxon>Eukaryota</taxon>
        <taxon>Metazoa</taxon>
        <taxon>Ecdysozoa</taxon>
        <taxon>Arthropoda</taxon>
        <taxon>Hexapoda</taxon>
        <taxon>Insecta</taxon>
        <taxon>Pterygota</taxon>
        <taxon>Neoptera</taxon>
        <taxon>Endopterygota</taxon>
        <taxon>Diptera</taxon>
        <taxon>Brachycera</taxon>
        <taxon>Muscomorpha</taxon>
        <taxon>Ephydroidea</taxon>
        <taxon>Drosophilidae</taxon>
        <taxon>Drosophila</taxon>
        <taxon>Sophophora</taxon>
    </lineage>
</organism>
<dbReference type="AlphaFoldDB" id="B4NV10"/>
<evidence type="ECO:0000313" key="3">
    <source>
        <dbReference type="Proteomes" id="UP000000304"/>
    </source>
</evidence>
<name>B4NV10_DROSI</name>
<keyword evidence="3" id="KW-1185">Reference proteome</keyword>
<evidence type="ECO:0000313" key="2">
    <source>
        <dbReference type="EMBL" id="EDX16281.1"/>
    </source>
</evidence>
<evidence type="ECO:0000256" key="1">
    <source>
        <dbReference type="SAM" id="MobiDB-lite"/>
    </source>
</evidence>
<proteinExistence type="predicted"/>
<protein>
    <submittedName>
        <fullName evidence="2">GD24957</fullName>
    </submittedName>
</protein>